<reference evidence="2 3" key="1">
    <citation type="submission" date="2021-01" db="EMBL/GenBank/DDBJ databases">
        <title>Genomic Encyclopedia of Type Strains, Phase IV (KMG-IV): sequencing the most valuable type-strain genomes for metagenomic binning, comparative biology and taxonomic classification.</title>
        <authorList>
            <person name="Goeker M."/>
        </authorList>
    </citation>
    <scope>NUCLEOTIDE SEQUENCE [LARGE SCALE GENOMIC DNA]</scope>
    <source>
        <strain evidence="2 3">DSM 104297</strain>
    </source>
</reference>
<dbReference type="Gene3D" id="3.40.630.30">
    <property type="match status" value="1"/>
</dbReference>
<comment type="caution">
    <text evidence="2">The sequence shown here is derived from an EMBL/GenBank/DDBJ whole genome shotgun (WGS) entry which is preliminary data.</text>
</comment>
<evidence type="ECO:0000313" key="2">
    <source>
        <dbReference type="EMBL" id="MBM7703125.1"/>
    </source>
</evidence>
<organism evidence="2 3">
    <name type="scientific">Priestia iocasae</name>
    <dbReference type="NCBI Taxonomy" id="2291674"/>
    <lineage>
        <taxon>Bacteria</taxon>
        <taxon>Bacillati</taxon>
        <taxon>Bacillota</taxon>
        <taxon>Bacilli</taxon>
        <taxon>Bacillales</taxon>
        <taxon>Bacillaceae</taxon>
        <taxon>Priestia</taxon>
    </lineage>
</organism>
<protein>
    <submittedName>
        <fullName evidence="2">Ribosomal protein S18 acetylase RimI-like enzyme</fullName>
    </submittedName>
</protein>
<evidence type="ECO:0000259" key="1">
    <source>
        <dbReference type="PROSITE" id="PS51186"/>
    </source>
</evidence>
<dbReference type="SUPFAM" id="SSF55729">
    <property type="entry name" value="Acyl-CoA N-acyltransferases (Nat)"/>
    <property type="match status" value="1"/>
</dbReference>
<gene>
    <name evidence="2" type="ORF">JOC83_001972</name>
</gene>
<dbReference type="InterPro" id="IPR016181">
    <property type="entry name" value="Acyl_CoA_acyltransferase"/>
</dbReference>
<name>A0ABS2QUH2_9BACI</name>
<dbReference type="PROSITE" id="PS51186">
    <property type="entry name" value="GNAT"/>
    <property type="match status" value="1"/>
</dbReference>
<accession>A0ABS2QUH2</accession>
<dbReference type="Pfam" id="PF00583">
    <property type="entry name" value="Acetyltransf_1"/>
    <property type="match status" value="1"/>
</dbReference>
<dbReference type="RefSeq" id="WP_205186651.1">
    <property type="nucleotide sequence ID" value="NZ_JAFBFC010000003.1"/>
</dbReference>
<keyword evidence="3" id="KW-1185">Reference proteome</keyword>
<evidence type="ECO:0000313" key="3">
    <source>
        <dbReference type="Proteomes" id="UP000809829"/>
    </source>
</evidence>
<dbReference type="CDD" id="cd04301">
    <property type="entry name" value="NAT_SF"/>
    <property type="match status" value="1"/>
</dbReference>
<proteinExistence type="predicted"/>
<sequence>MNVTIRDMTIHDFDVVRNIAYAGWYYTYSSMVPVKLQQAFLAKHYEKKHILRRMQKSTTLIAEVDGEAVGFATFTMGGSVKKQGKLEAIYLYPTHWRKGLGSRLIDEGMKRLGCIDSLLVTIMTENEAGRQFYKAKGFTQVKISEKSVYPYSVTMITMKLTVSRWMFYKHQNETFQGKLVNNIEANSNYS</sequence>
<dbReference type="EMBL" id="JAFBFC010000003">
    <property type="protein sequence ID" value="MBM7703125.1"/>
    <property type="molecule type" value="Genomic_DNA"/>
</dbReference>
<feature type="domain" description="N-acetyltransferase" evidence="1">
    <location>
        <begin position="3"/>
        <end position="163"/>
    </location>
</feature>
<dbReference type="InterPro" id="IPR000182">
    <property type="entry name" value="GNAT_dom"/>
</dbReference>
<dbReference type="Proteomes" id="UP000809829">
    <property type="component" value="Unassembled WGS sequence"/>
</dbReference>